<keyword evidence="2" id="KW-0347">Helicase</keyword>
<proteinExistence type="predicted"/>
<dbReference type="OrthoDB" id="7205329at2"/>
<keyword evidence="3" id="KW-1185">Reference proteome</keyword>
<feature type="region of interest" description="Disordered" evidence="1">
    <location>
        <begin position="1"/>
        <end position="105"/>
    </location>
</feature>
<keyword evidence="2" id="KW-0547">Nucleotide-binding</keyword>
<comment type="caution">
    <text evidence="2">The sequence shown here is derived from an EMBL/GenBank/DDBJ whole genome shotgun (WGS) entry which is preliminary data.</text>
</comment>
<evidence type="ECO:0000256" key="1">
    <source>
        <dbReference type="SAM" id="MobiDB-lite"/>
    </source>
</evidence>
<dbReference type="GO" id="GO:0004386">
    <property type="term" value="F:helicase activity"/>
    <property type="evidence" value="ECO:0007669"/>
    <property type="project" value="UniProtKB-KW"/>
</dbReference>
<dbReference type="Pfam" id="PF11776">
    <property type="entry name" value="RcnB"/>
    <property type="match status" value="1"/>
</dbReference>
<dbReference type="Gene3D" id="3.10.450.160">
    <property type="entry name" value="inner membrane protein cigr"/>
    <property type="match status" value="1"/>
</dbReference>
<dbReference type="Proteomes" id="UP000274661">
    <property type="component" value="Unassembled WGS sequence"/>
</dbReference>
<keyword evidence="2" id="KW-0378">Hydrolase</keyword>
<feature type="compositionally biased region" description="Basic and acidic residues" evidence="1">
    <location>
        <begin position="1"/>
        <end position="11"/>
    </location>
</feature>
<keyword evidence="2" id="KW-0067">ATP-binding</keyword>
<gene>
    <name evidence="2" type="ORF">HMF7854_03775</name>
</gene>
<dbReference type="AlphaFoldDB" id="A0A429VDK4"/>
<name>A0A429VDK4_9SPHN</name>
<evidence type="ECO:0000313" key="3">
    <source>
        <dbReference type="Proteomes" id="UP000274661"/>
    </source>
</evidence>
<sequence>MQFQQRFERAEQLPQQAAPPAQAEAGRRMGWGDRSRGGEPRANWGERNGAGERPMNWGDRTRSADQRPEFRRPGNTRFEGDWGQGERSRWGGRVGDETGAFRGPRVVTPQDMTADRSAQTFRRDRDGRDWRRDGSRWSGGQIDGRWRQEWRQDHRYDWRSYRDRNRSIFRIGLYSDPFGWGYQRFGIGYQLYPGYYQRSFWLSDPWQYRLPPADGPYRWVRYYDDALLVDIYSGEVVDVIYNFFW</sequence>
<accession>A0A429VDK4</accession>
<dbReference type="EMBL" id="RWJF01000001">
    <property type="protein sequence ID" value="RST32105.1"/>
    <property type="molecule type" value="Genomic_DNA"/>
</dbReference>
<dbReference type="InterPro" id="IPR024572">
    <property type="entry name" value="RcnB"/>
</dbReference>
<feature type="compositionally biased region" description="Basic and acidic residues" evidence="1">
    <location>
        <begin position="59"/>
        <end position="89"/>
    </location>
</feature>
<feature type="compositionally biased region" description="Basic and acidic residues" evidence="1">
    <location>
        <begin position="25"/>
        <end position="39"/>
    </location>
</feature>
<evidence type="ECO:0000313" key="2">
    <source>
        <dbReference type="EMBL" id="RST32105.1"/>
    </source>
</evidence>
<feature type="compositionally biased region" description="Low complexity" evidence="1">
    <location>
        <begin position="12"/>
        <end position="24"/>
    </location>
</feature>
<organism evidence="2 3">
    <name type="scientific">Sphingomonas ginkgonis</name>
    <dbReference type="NCBI Taxonomy" id="2315330"/>
    <lineage>
        <taxon>Bacteria</taxon>
        <taxon>Pseudomonadati</taxon>
        <taxon>Pseudomonadota</taxon>
        <taxon>Alphaproteobacteria</taxon>
        <taxon>Sphingomonadales</taxon>
        <taxon>Sphingomonadaceae</taxon>
        <taxon>Sphingomonas</taxon>
    </lineage>
</organism>
<protein>
    <submittedName>
        <fullName evidence="2">ATP-dependent RNA helicase</fullName>
    </submittedName>
</protein>
<reference evidence="2 3" key="1">
    <citation type="submission" date="2018-12" db="EMBL/GenBank/DDBJ databases">
        <title>Sphingomonas sp. HMF7854 Genome sequencing and assembly.</title>
        <authorList>
            <person name="Cha I."/>
            <person name="Kang H."/>
            <person name="Kim H."/>
            <person name="Kang J."/>
            <person name="Joh K."/>
        </authorList>
    </citation>
    <scope>NUCLEOTIDE SEQUENCE [LARGE SCALE GENOMIC DNA]</scope>
    <source>
        <strain evidence="2 3">HMF7854</strain>
    </source>
</reference>